<organism evidence="1 2">
    <name type="scientific">Thioalkalivibrio halophilus</name>
    <dbReference type="NCBI Taxonomy" id="252474"/>
    <lineage>
        <taxon>Bacteria</taxon>
        <taxon>Pseudomonadati</taxon>
        <taxon>Pseudomonadota</taxon>
        <taxon>Gammaproteobacteria</taxon>
        <taxon>Chromatiales</taxon>
        <taxon>Ectothiorhodospiraceae</taxon>
        <taxon>Thioalkalivibrio</taxon>
    </lineage>
</organism>
<proteinExistence type="predicted"/>
<dbReference type="EMBL" id="MUZR01000002">
    <property type="protein sequence ID" value="OOC11451.1"/>
    <property type="molecule type" value="Genomic_DNA"/>
</dbReference>
<evidence type="ECO:0008006" key="3">
    <source>
        <dbReference type="Google" id="ProtNLM"/>
    </source>
</evidence>
<dbReference type="InterPro" id="IPR014729">
    <property type="entry name" value="Rossmann-like_a/b/a_fold"/>
</dbReference>
<evidence type="ECO:0000313" key="1">
    <source>
        <dbReference type="EMBL" id="OOC11451.1"/>
    </source>
</evidence>
<dbReference type="OrthoDB" id="597561at2"/>
<comment type="caution">
    <text evidence="1">The sequence shown here is derived from an EMBL/GenBank/DDBJ whole genome shotgun (WGS) entry which is preliminary data.</text>
</comment>
<dbReference type="STRING" id="252474.B1A74_00320"/>
<dbReference type="AlphaFoldDB" id="A0A1V3A292"/>
<dbReference type="Proteomes" id="UP000189177">
    <property type="component" value="Unassembled WGS sequence"/>
</dbReference>
<name>A0A1V3A292_9GAMM</name>
<dbReference type="RefSeq" id="WP_077243433.1">
    <property type="nucleotide sequence ID" value="NZ_MUZR01000002.1"/>
</dbReference>
<protein>
    <recommendedName>
        <fullName evidence="3">7-cyano-7-deazaguanine synthase</fullName>
    </recommendedName>
</protein>
<gene>
    <name evidence="1" type="ORF">B1A74_00320</name>
</gene>
<dbReference type="Gene3D" id="3.40.50.620">
    <property type="entry name" value="HUPs"/>
    <property type="match status" value="1"/>
</dbReference>
<evidence type="ECO:0000313" key="2">
    <source>
        <dbReference type="Proteomes" id="UP000189177"/>
    </source>
</evidence>
<reference evidence="1 2" key="1">
    <citation type="submission" date="2017-02" db="EMBL/GenBank/DDBJ databases">
        <title>Genomic diversity within the haloalkaliphilic genus Thioalkalivibrio.</title>
        <authorList>
            <person name="Ahn A.-C."/>
            <person name="Meier-Kolthoff J."/>
            <person name="Overmars L."/>
            <person name="Richter M."/>
            <person name="Woyke T."/>
            <person name="Sorokin D.Y."/>
            <person name="Muyzer G."/>
        </authorList>
    </citation>
    <scope>NUCLEOTIDE SEQUENCE [LARGE SCALE GENOMIC DNA]</scope>
    <source>
        <strain evidence="1 2">HL17</strain>
    </source>
</reference>
<keyword evidence="2" id="KW-1185">Reference proteome</keyword>
<sequence>MSGATEIFWTGGWDSTFRVMELLTTTVGPIQPRYVIDPRRASSAMELATIRQLTQHLEAGGYAEPGRIREPVLYRREEIPPDPDIDEAFLTITRQNRLGNQYRWLAMLVKAEGLDGIELSVEKGSLYPIVGPFLVPVGQDTVPAFRVAPDAGAVAVLLGGFVLPLIQRSDARLRQEATERGWDEVLAKTCFCHSPVRGRHPCGTCRPCVLMLERKEEGARLGWIGKTRYWAIERAVRTLPVGLQWRCRQWQETRATRKVRGQ</sequence>
<accession>A0A1V3A292</accession>